<dbReference type="InterPro" id="IPR027417">
    <property type="entry name" value="P-loop_NTPase"/>
</dbReference>
<dbReference type="InterPro" id="IPR019821">
    <property type="entry name" value="Kinesin_motor_CS"/>
</dbReference>
<reference evidence="7" key="1">
    <citation type="submission" date="2023-01" db="EMBL/GenBank/DDBJ databases">
        <title>Exophiala dermititidis isolated from Cystic Fibrosis Patient.</title>
        <authorList>
            <person name="Kurbessoian T."/>
            <person name="Crocker A."/>
            <person name="Murante D."/>
            <person name="Hogan D.A."/>
            <person name="Stajich J.E."/>
        </authorList>
    </citation>
    <scope>NUCLEOTIDE SEQUENCE</scope>
    <source>
        <strain evidence="7">Ex8</strain>
    </source>
</reference>
<dbReference type="GO" id="GO:0008017">
    <property type="term" value="F:microtubule binding"/>
    <property type="evidence" value="ECO:0007669"/>
    <property type="project" value="InterPro"/>
</dbReference>
<dbReference type="GO" id="GO:0005874">
    <property type="term" value="C:microtubule"/>
    <property type="evidence" value="ECO:0007669"/>
    <property type="project" value="UniProtKB-KW"/>
</dbReference>
<dbReference type="GO" id="GO:0016887">
    <property type="term" value="F:ATP hydrolysis activity"/>
    <property type="evidence" value="ECO:0007669"/>
    <property type="project" value="TreeGrafter"/>
</dbReference>
<keyword evidence="1 3" id="KW-0547">Nucleotide-binding</keyword>
<dbReference type="EMBL" id="JAJGCB010000005">
    <property type="protein sequence ID" value="KAJ8992402.1"/>
    <property type="molecule type" value="Genomic_DNA"/>
</dbReference>
<dbReference type="SMART" id="SM00129">
    <property type="entry name" value="KISc"/>
    <property type="match status" value="1"/>
</dbReference>
<evidence type="ECO:0000256" key="3">
    <source>
        <dbReference type="PROSITE-ProRule" id="PRU00283"/>
    </source>
</evidence>
<keyword evidence="5" id="KW-0175">Coiled coil</keyword>
<dbReference type="InterPro" id="IPR001752">
    <property type="entry name" value="Kinesin_motor_dom"/>
</dbReference>
<gene>
    <name evidence="7" type="ORF">HRR80_003506</name>
</gene>
<dbReference type="GO" id="GO:0005871">
    <property type="term" value="C:kinesin complex"/>
    <property type="evidence" value="ECO:0007669"/>
    <property type="project" value="TreeGrafter"/>
</dbReference>
<keyword evidence="3 4" id="KW-0505">Motor protein</keyword>
<dbReference type="PROSITE" id="PS50067">
    <property type="entry name" value="KINESIN_MOTOR_2"/>
    <property type="match status" value="1"/>
</dbReference>
<dbReference type="InterPro" id="IPR027640">
    <property type="entry name" value="Kinesin-like_fam"/>
</dbReference>
<feature type="domain" description="Kinesin motor" evidence="6">
    <location>
        <begin position="7"/>
        <end position="472"/>
    </location>
</feature>
<dbReference type="GO" id="GO:0005524">
    <property type="term" value="F:ATP binding"/>
    <property type="evidence" value="ECO:0007669"/>
    <property type="project" value="UniProtKB-UniRule"/>
</dbReference>
<evidence type="ECO:0000313" key="8">
    <source>
        <dbReference type="Proteomes" id="UP001161757"/>
    </source>
</evidence>
<dbReference type="SUPFAM" id="SSF52540">
    <property type="entry name" value="P-loop containing nucleoside triphosphate hydrolases"/>
    <property type="match status" value="1"/>
</dbReference>
<proteinExistence type="inferred from homology"/>
<dbReference type="Gene3D" id="3.40.850.10">
    <property type="entry name" value="Kinesin motor domain"/>
    <property type="match status" value="1"/>
</dbReference>
<dbReference type="Pfam" id="PF00225">
    <property type="entry name" value="Kinesin"/>
    <property type="match status" value="2"/>
</dbReference>
<dbReference type="GO" id="GO:0007018">
    <property type="term" value="P:microtubule-based movement"/>
    <property type="evidence" value="ECO:0007669"/>
    <property type="project" value="InterPro"/>
</dbReference>
<evidence type="ECO:0000256" key="1">
    <source>
        <dbReference type="ARBA" id="ARBA00022741"/>
    </source>
</evidence>
<dbReference type="InterPro" id="IPR036961">
    <property type="entry name" value="Kinesin_motor_dom_sf"/>
</dbReference>
<dbReference type="GO" id="GO:0003777">
    <property type="term" value="F:microtubule motor activity"/>
    <property type="evidence" value="ECO:0007669"/>
    <property type="project" value="InterPro"/>
</dbReference>
<keyword evidence="4" id="KW-0493">Microtubule</keyword>
<sequence length="478" mass="53157">MASQKHPFKVYVRWRPLNTAESESSLSEIERSISQDAEKANHGQSTSISLSSRSTSNRVRTWKSAASFTKVFPTSTINRDVYADVVAPTFPHVMEGGGTCNFFAYGHSGSGKTHTILGYDYEDDRHLGLCLLTARNLFRAINEINDPEEMIPGGTEGQTECVGREKLGVAVRLYEVRGKCAYDLLNNGTECHVREGPDGQTHIRGQTEILEDGKVRVRPIVARPCWSFDELRKVVLDGLQERKIGSSSIHDRSSRTHAVLELEVVNRLLLEARDAVIERESELVPVGKKATDVYLEENKKAFIQTPEGRWVPNPEYSVDQQRIDAAEAEKAKYKARLREAEDAVAECLRRRPHPCLGGKFVFVDLAGSEFFDRADDAVRGGPKQTPQERQQGRQINSDLFALKEVIRARALGQARIPFRSSPLTMILRSHFVATATGKGQGQSAMILTVSPAEQQFIATMNTLKYGNLVGVAGETKKN</sequence>
<evidence type="ECO:0000259" key="6">
    <source>
        <dbReference type="PROSITE" id="PS50067"/>
    </source>
</evidence>
<accession>A0AAN6IVP9</accession>
<evidence type="ECO:0000256" key="5">
    <source>
        <dbReference type="SAM" id="Coils"/>
    </source>
</evidence>
<organism evidence="7 8">
    <name type="scientific">Exophiala dermatitidis</name>
    <name type="common">Black yeast-like fungus</name>
    <name type="synonym">Wangiella dermatitidis</name>
    <dbReference type="NCBI Taxonomy" id="5970"/>
    <lineage>
        <taxon>Eukaryota</taxon>
        <taxon>Fungi</taxon>
        <taxon>Dikarya</taxon>
        <taxon>Ascomycota</taxon>
        <taxon>Pezizomycotina</taxon>
        <taxon>Eurotiomycetes</taxon>
        <taxon>Chaetothyriomycetidae</taxon>
        <taxon>Chaetothyriales</taxon>
        <taxon>Herpotrichiellaceae</taxon>
        <taxon>Exophiala</taxon>
    </lineage>
</organism>
<feature type="coiled-coil region" evidence="5">
    <location>
        <begin position="316"/>
        <end position="350"/>
    </location>
</feature>
<comment type="similarity">
    <text evidence="3 4">Belongs to the TRAFAC class myosin-kinesin ATPase superfamily. Kinesin family.</text>
</comment>
<keyword evidence="2 3" id="KW-0067">ATP-binding</keyword>
<protein>
    <recommendedName>
        <fullName evidence="4">Kinesin-like protein</fullName>
    </recommendedName>
</protein>
<dbReference type="AlphaFoldDB" id="A0AAN6IVP9"/>
<dbReference type="PROSITE" id="PS00411">
    <property type="entry name" value="KINESIN_MOTOR_1"/>
    <property type="match status" value="1"/>
</dbReference>
<dbReference type="Proteomes" id="UP001161757">
    <property type="component" value="Unassembled WGS sequence"/>
</dbReference>
<evidence type="ECO:0000313" key="7">
    <source>
        <dbReference type="EMBL" id="KAJ8992402.1"/>
    </source>
</evidence>
<feature type="binding site" evidence="3">
    <location>
        <begin position="106"/>
        <end position="113"/>
    </location>
    <ligand>
        <name>ATP</name>
        <dbReference type="ChEBI" id="CHEBI:30616"/>
    </ligand>
</feature>
<name>A0AAN6IVP9_EXODE</name>
<comment type="caution">
    <text evidence="7">The sequence shown here is derived from an EMBL/GenBank/DDBJ whole genome shotgun (WGS) entry which is preliminary data.</text>
</comment>
<dbReference type="PRINTS" id="PR00380">
    <property type="entry name" value="KINESINHEAVY"/>
</dbReference>
<evidence type="ECO:0000256" key="2">
    <source>
        <dbReference type="ARBA" id="ARBA00022840"/>
    </source>
</evidence>
<dbReference type="PANTHER" id="PTHR24115">
    <property type="entry name" value="KINESIN-RELATED"/>
    <property type="match status" value="1"/>
</dbReference>
<evidence type="ECO:0000256" key="4">
    <source>
        <dbReference type="RuleBase" id="RU000394"/>
    </source>
</evidence>